<reference evidence="2" key="1">
    <citation type="submission" date="2021-07" db="EMBL/GenBank/DDBJ databases">
        <authorList>
            <person name="Catto M.A."/>
            <person name="Jacobson A."/>
            <person name="Kennedy G."/>
            <person name="Labadie P."/>
            <person name="Hunt B.G."/>
            <person name="Srinivasan R."/>
        </authorList>
    </citation>
    <scope>NUCLEOTIDE SEQUENCE</scope>
    <source>
        <strain evidence="2">PL_HMW_Pooled</strain>
        <tissue evidence="2">Head</tissue>
    </source>
</reference>
<dbReference type="EMBL" id="JAHWGI010001401">
    <property type="protein sequence ID" value="KAK3929544.1"/>
    <property type="molecule type" value="Genomic_DNA"/>
</dbReference>
<evidence type="ECO:0000313" key="2">
    <source>
        <dbReference type="EMBL" id="KAK3929544.1"/>
    </source>
</evidence>
<evidence type="ECO:0000259" key="1">
    <source>
        <dbReference type="Pfam" id="PF10551"/>
    </source>
</evidence>
<organism evidence="2 3">
    <name type="scientific">Frankliniella fusca</name>
    <dbReference type="NCBI Taxonomy" id="407009"/>
    <lineage>
        <taxon>Eukaryota</taxon>
        <taxon>Metazoa</taxon>
        <taxon>Ecdysozoa</taxon>
        <taxon>Arthropoda</taxon>
        <taxon>Hexapoda</taxon>
        <taxon>Insecta</taxon>
        <taxon>Pterygota</taxon>
        <taxon>Neoptera</taxon>
        <taxon>Paraneoptera</taxon>
        <taxon>Thysanoptera</taxon>
        <taxon>Terebrantia</taxon>
        <taxon>Thripoidea</taxon>
        <taxon>Thripidae</taxon>
        <taxon>Frankliniella</taxon>
    </lineage>
</organism>
<dbReference type="AlphaFoldDB" id="A0AAE1HYW6"/>
<name>A0AAE1HYW6_9NEOP</name>
<gene>
    <name evidence="2" type="ORF">KUF71_003551</name>
</gene>
<feature type="domain" description="MULE transposase" evidence="1">
    <location>
        <begin position="79"/>
        <end position="172"/>
    </location>
</feature>
<accession>A0AAE1HYW6</accession>
<dbReference type="Proteomes" id="UP001219518">
    <property type="component" value="Unassembled WGS sequence"/>
</dbReference>
<comment type="caution">
    <text evidence="2">The sequence shown here is derived from an EMBL/GenBank/DDBJ whole genome shotgun (WGS) entry which is preliminary data.</text>
</comment>
<dbReference type="InterPro" id="IPR018289">
    <property type="entry name" value="MULE_transposase_dom"/>
</dbReference>
<proteinExistence type="predicted"/>
<keyword evidence="3" id="KW-1185">Reference proteome</keyword>
<dbReference type="Pfam" id="PF10551">
    <property type="entry name" value="MULE"/>
    <property type="match status" value="1"/>
</dbReference>
<sequence>MNMRRLRTPMYSARMRRYPRVPNTLRELTRVLLNTPRLSATVDGTENLYAWSITATDGSHHIAFFSPRMLTFMKKIKFVQSDGTFKSRPMAPHSAQVYVIVTTWRKHVVPLGWFLMERKSLSAYRAVFSLLKNICPDFKPEVIMSDWEHSQQLAWQEAFPNASLQGCLWHLSRAFIKKARKLRLMRFRKTLPDLFTYIRQACAIALLPVEFFNVGLNILKEKVLENDILMAFLLHPFFTYVERRWINNARRRNWMSLFESVERTNNSCESHNRMLRSAVGAHRPNVFLFIEALDKLEHNASLDAEYMGQGGHVVRSRRWSTLLADDMLNSLALDLNGDLFNDLGETVYNYLRRASHLFQGAFEQHLEREGCA</sequence>
<evidence type="ECO:0000313" key="3">
    <source>
        <dbReference type="Proteomes" id="UP001219518"/>
    </source>
</evidence>
<reference evidence="2" key="2">
    <citation type="journal article" date="2023" name="BMC Genomics">
        <title>Pest status, molecular evolution, and epigenetic factors derived from the genome assembly of Frankliniella fusca, a thysanopteran phytovirus vector.</title>
        <authorList>
            <person name="Catto M.A."/>
            <person name="Labadie P.E."/>
            <person name="Jacobson A.L."/>
            <person name="Kennedy G.G."/>
            <person name="Srinivasan R."/>
            <person name="Hunt B.G."/>
        </authorList>
    </citation>
    <scope>NUCLEOTIDE SEQUENCE</scope>
    <source>
        <strain evidence="2">PL_HMW_Pooled</strain>
    </source>
</reference>
<protein>
    <submittedName>
        <fullName evidence="2">UPF0251 protein</fullName>
    </submittedName>
</protein>